<keyword evidence="3" id="KW-1185">Reference proteome</keyword>
<evidence type="ECO:0000313" key="2">
    <source>
        <dbReference type="EMBL" id="MDG6145438.1"/>
    </source>
</evidence>
<dbReference type="EMBL" id="JAMWFV010000008">
    <property type="protein sequence ID" value="MDG6145438.1"/>
    <property type="molecule type" value="Genomic_DNA"/>
</dbReference>
<dbReference type="Proteomes" id="UP001153199">
    <property type="component" value="Unassembled WGS sequence"/>
</dbReference>
<keyword evidence="1" id="KW-0472">Membrane</keyword>
<gene>
    <name evidence="2" type="ORF">NF717_07155</name>
</gene>
<keyword evidence="1" id="KW-0812">Transmembrane</keyword>
<organism evidence="2 3">
    <name type="scientific">Lactococcus formosensis</name>
    <dbReference type="NCBI Taxonomy" id="1281486"/>
    <lineage>
        <taxon>Bacteria</taxon>
        <taxon>Bacillati</taxon>
        <taxon>Bacillota</taxon>
        <taxon>Bacilli</taxon>
        <taxon>Lactobacillales</taxon>
        <taxon>Streptococcaceae</taxon>
        <taxon>Lactococcus</taxon>
    </lineage>
</organism>
<keyword evidence="1" id="KW-1133">Transmembrane helix</keyword>
<feature type="transmembrane region" description="Helical" evidence="1">
    <location>
        <begin position="152"/>
        <end position="172"/>
    </location>
</feature>
<name>A0A9X4SDW4_9LACT</name>
<feature type="transmembrane region" description="Helical" evidence="1">
    <location>
        <begin position="112"/>
        <end position="132"/>
    </location>
</feature>
<dbReference type="InterPro" id="IPR031360">
    <property type="entry name" value="TrpP"/>
</dbReference>
<feature type="transmembrane region" description="Helical" evidence="1">
    <location>
        <begin position="57"/>
        <end position="76"/>
    </location>
</feature>
<protein>
    <recommendedName>
        <fullName evidence="4">Tryptophan transporter</fullName>
    </recommendedName>
</protein>
<accession>A0A9X4SDW4</accession>
<evidence type="ECO:0000313" key="3">
    <source>
        <dbReference type="Proteomes" id="UP001153199"/>
    </source>
</evidence>
<dbReference type="Pfam" id="PF17099">
    <property type="entry name" value="TrpP"/>
    <property type="match status" value="1"/>
</dbReference>
<sequence length="188" mass="20782">MNQKNKSSNTIALTPIFIILGQILNIITPSIAGIIRPDFSLAFLFLCIMIKPTFKQVFLASGLVILISIILGANPIFQLPAAFDRTLSALACLLLYKLVLRISPKFFLAKIGIIYFLATLISGCVYVFAVYLLGTFLHISELMIVFKMGLPVLLITIFSTAFVNYFLGILLYKLVSTLSKGKYLFAVS</sequence>
<comment type="caution">
    <text evidence="2">The sequence shown here is derived from an EMBL/GenBank/DDBJ whole genome shotgun (WGS) entry which is preliminary data.</text>
</comment>
<dbReference type="AlphaFoldDB" id="A0A9X4SDW4"/>
<evidence type="ECO:0000256" key="1">
    <source>
        <dbReference type="SAM" id="Phobius"/>
    </source>
</evidence>
<proteinExistence type="predicted"/>
<feature type="transmembrane region" description="Helical" evidence="1">
    <location>
        <begin position="12"/>
        <end position="28"/>
    </location>
</feature>
<reference evidence="2" key="1">
    <citation type="submission" date="2022-06" db="EMBL/GenBank/DDBJ databases">
        <title>Lactococcus from bovine mastitis in China.</title>
        <authorList>
            <person name="Lin Y."/>
            <person name="Han B."/>
        </authorList>
    </citation>
    <scope>NUCLEOTIDE SEQUENCE</scope>
    <source>
        <strain evidence="2">Ningxia-I-26</strain>
    </source>
</reference>
<evidence type="ECO:0008006" key="4">
    <source>
        <dbReference type="Google" id="ProtNLM"/>
    </source>
</evidence>
<dbReference type="RefSeq" id="WP_213432988.1">
    <property type="nucleotide sequence ID" value="NZ_CP141723.1"/>
</dbReference>